<dbReference type="EMBL" id="DPIY01000006">
    <property type="protein sequence ID" value="HCT56808.1"/>
    <property type="molecule type" value="Genomic_DNA"/>
</dbReference>
<dbReference type="Proteomes" id="UP000264071">
    <property type="component" value="Unassembled WGS sequence"/>
</dbReference>
<evidence type="ECO:0000313" key="4">
    <source>
        <dbReference type="Proteomes" id="UP000264071"/>
    </source>
</evidence>
<evidence type="ECO:0000313" key="3">
    <source>
        <dbReference type="EMBL" id="HCT56808.1"/>
    </source>
</evidence>
<feature type="transmembrane region" description="Helical" evidence="2">
    <location>
        <begin position="24"/>
        <end position="46"/>
    </location>
</feature>
<name>A0A3D4V847_9BACT</name>
<feature type="region of interest" description="Disordered" evidence="1">
    <location>
        <begin position="74"/>
        <end position="97"/>
    </location>
</feature>
<dbReference type="AlphaFoldDB" id="A0A3D4V847"/>
<comment type="caution">
    <text evidence="3">The sequence shown here is derived from an EMBL/GenBank/DDBJ whole genome shotgun (WGS) entry which is preliminary data.</text>
</comment>
<keyword evidence="2" id="KW-0812">Transmembrane</keyword>
<accession>A0A3D4V847</accession>
<keyword evidence="2" id="KW-1133">Transmembrane helix</keyword>
<proteinExistence type="predicted"/>
<evidence type="ECO:0000256" key="1">
    <source>
        <dbReference type="SAM" id="MobiDB-lite"/>
    </source>
</evidence>
<protein>
    <submittedName>
        <fullName evidence="3">Uncharacterized protein</fullName>
    </submittedName>
</protein>
<organism evidence="3 4">
    <name type="scientific">Gemmatimonas aurantiaca</name>
    <dbReference type="NCBI Taxonomy" id="173480"/>
    <lineage>
        <taxon>Bacteria</taxon>
        <taxon>Pseudomonadati</taxon>
        <taxon>Gemmatimonadota</taxon>
        <taxon>Gemmatimonadia</taxon>
        <taxon>Gemmatimonadales</taxon>
        <taxon>Gemmatimonadaceae</taxon>
        <taxon>Gemmatimonas</taxon>
    </lineage>
</organism>
<reference evidence="3 4" key="1">
    <citation type="journal article" date="2018" name="Nat. Biotechnol.">
        <title>A standardized bacterial taxonomy based on genome phylogeny substantially revises the tree of life.</title>
        <authorList>
            <person name="Parks D.H."/>
            <person name="Chuvochina M."/>
            <person name="Waite D.W."/>
            <person name="Rinke C."/>
            <person name="Skarshewski A."/>
            <person name="Chaumeil P.A."/>
            <person name="Hugenholtz P."/>
        </authorList>
    </citation>
    <scope>NUCLEOTIDE SEQUENCE [LARGE SCALE GENOMIC DNA]</scope>
    <source>
        <strain evidence="3">UBA8844</strain>
    </source>
</reference>
<evidence type="ECO:0000256" key="2">
    <source>
        <dbReference type="SAM" id="Phobius"/>
    </source>
</evidence>
<sequence>MHAAPENDAPTAERRPTRLAAARVWAIQAVAVVVVLMVLVPVVAIGTSRPTRTFDLDRIGARLAALDSLRSLGADTPPLDIDGPPSASTGMPPAAGTSRQTLTNALQQLGAAQPILPSRRRGINPGARPWNALAPDAGMFSGMRSAQYRGPNPSMIVARAREGFTNAELSYLGAMAQAPLWNDFEQLAHLSPAIGLMQPVVPSGDSARVPLPPLVAFGDARQLAIASIYRAAWSLAMHDSLAAERTLRRTLMVGFAIIDVGTGAMDALAGATLVDMARDGLQQLRAPDSPAASMNRTSLARPRMAFIESMMNQSAETPTRQLRRELTDAVSDSTLPRVLRLQALQSLVLTTCDEVRTSFFGANADMRATVHAARQTLTQTPADHVFFDAIDASLTQGPATPLVTTPAGPAAVTTTDKAWSAVADVVAWVTRTPRIARCTRRALQTR</sequence>
<keyword evidence="2" id="KW-0472">Membrane</keyword>
<gene>
    <name evidence="3" type="ORF">DGD08_06300</name>
</gene>